<feature type="transmembrane region" description="Helical" evidence="2">
    <location>
        <begin position="81"/>
        <end position="100"/>
    </location>
</feature>
<dbReference type="OrthoDB" id="342056at2157"/>
<keyword evidence="2" id="KW-1133">Transmembrane helix</keyword>
<evidence type="ECO:0000256" key="2">
    <source>
        <dbReference type="SAM" id="Phobius"/>
    </source>
</evidence>
<dbReference type="InterPro" id="IPR055894">
    <property type="entry name" value="DUF7471"/>
</dbReference>
<name>A0A6B0VHA1_9EURY</name>
<dbReference type="Pfam" id="PF24283">
    <property type="entry name" value="DUF7471"/>
    <property type="match status" value="1"/>
</dbReference>
<keyword evidence="4" id="KW-1185">Reference proteome</keyword>
<keyword evidence="2" id="KW-0812">Transmembrane</keyword>
<keyword evidence="2" id="KW-0472">Membrane</keyword>
<gene>
    <name evidence="3" type="ORF">GS429_03820</name>
</gene>
<dbReference type="RefSeq" id="WP_160062876.1">
    <property type="nucleotide sequence ID" value="NZ_WUYX01000015.1"/>
</dbReference>
<proteinExistence type="predicted"/>
<reference evidence="3 4" key="1">
    <citation type="submission" date="2020-01" db="EMBL/GenBank/DDBJ databases">
        <title>Natronorubrum sp. JWXQ-INN 674 isolated from Inner Mongolia Autonomous Region of China.</title>
        <authorList>
            <person name="Xue Q."/>
        </authorList>
    </citation>
    <scope>NUCLEOTIDE SEQUENCE [LARGE SCALE GENOMIC DNA]</scope>
    <source>
        <strain evidence="3 4">JWXQ-INN-674</strain>
    </source>
</reference>
<evidence type="ECO:0000313" key="3">
    <source>
        <dbReference type="EMBL" id="MXV61201.1"/>
    </source>
</evidence>
<feature type="transmembrane region" description="Helical" evidence="2">
    <location>
        <begin position="20"/>
        <end position="43"/>
    </location>
</feature>
<accession>A0A6B0VHA1</accession>
<evidence type="ECO:0000313" key="4">
    <source>
        <dbReference type="Proteomes" id="UP000434101"/>
    </source>
</evidence>
<dbReference type="Proteomes" id="UP000434101">
    <property type="component" value="Unassembled WGS sequence"/>
</dbReference>
<feature type="transmembrane region" description="Helical" evidence="2">
    <location>
        <begin position="50"/>
        <end position="75"/>
    </location>
</feature>
<comment type="caution">
    <text evidence="3">The sequence shown here is derived from an EMBL/GenBank/DDBJ whole genome shotgun (WGS) entry which is preliminary data.</text>
</comment>
<feature type="compositionally biased region" description="Basic and acidic residues" evidence="1">
    <location>
        <begin position="110"/>
        <end position="132"/>
    </location>
</feature>
<sequence length="140" mass="14987">MDHTNPLDIPWLDPQLAPVLLAVIILAVIGTAILFCCGLVAYSRRRSSRYLLITVVLGLLVSRSLVGLGTVFGLVPMTIHHLVEHSVDFTIAVLILYAVYRSGPMGETVTKPESETGSETKADTKTDTDSDHVSPGTDGG</sequence>
<organism evidence="3 4">
    <name type="scientific">Natronorubrum halalkaliphilum</name>
    <dbReference type="NCBI Taxonomy" id="2691917"/>
    <lineage>
        <taxon>Archaea</taxon>
        <taxon>Methanobacteriati</taxon>
        <taxon>Methanobacteriota</taxon>
        <taxon>Stenosarchaea group</taxon>
        <taxon>Halobacteria</taxon>
        <taxon>Halobacteriales</taxon>
        <taxon>Natrialbaceae</taxon>
        <taxon>Natronorubrum</taxon>
    </lineage>
</organism>
<protein>
    <submittedName>
        <fullName evidence="3">Uncharacterized protein</fullName>
    </submittedName>
</protein>
<dbReference type="AlphaFoldDB" id="A0A6B0VHA1"/>
<evidence type="ECO:0000256" key="1">
    <source>
        <dbReference type="SAM" id="MobiDB-lite"/>
    </source>
</evidence>
<feature type="region of interest" description="Disordered" evidence="1">
    <location>
        <begin position="107"/>
        <end position="140"/>
    </location>
</feature>
<dbReference type="EMBL" id="WUYX01000015">
    <property type="protein sequence ID" value="MXV61201.1"/>
    <property type="molecule type" value="Genomic_DNA"/>
</dbReference>